<accession>H6SMP2</accession>
<dbReference type="InterPro" id="IPR001610">
    <property type="entry name" value="PAC"/>
</dbReference>
<dbReference type="InterPro" id="IPR052155">
    <property type="entry name" value="Biofilm_reg_signaling"/>
</dbReference>
<dbReference type="Gene3D" id="3.30.450.40">
    <property type="match status" value="1"/>
</dbReference>
<dbReference type="PANTHER" id="PTHR44757:SF2">
    <property type="entry name" value="BIOFILM ARCHITECTURE MAINTENANCE PROTEIN MBAA"/>
    <property type="match status" value="1"/>
</dbReference>
<dbReference type="GO" id="GO:0006355">
    <property type="term" value="P:regulation of DNA-templated transcription"/>
    <property type="evidence" value="ECO:0007669"/>
    <property type="project" value="InterPro"/>
</dbReference>
<sequence>MRGTGLSAAWMQTADVEEALCLPLHDGGHLVGVLCLGWNEESAPTPAVEAALEDLSQRLGRLFTVCRAHNAQRLRDLAMSAVASAIFVCDGEGRVEWVNEAYERLTGYQGAEMLGHLPEVLRPGGREEADLEQIWAALRAGRVWRGELVERRKDGRTHTVHQILTPLLDRAGRVLHVVAVHEDVTARKRTEERIRQLVNYDTLTRLPNRVLFRDRLDQAVHHARRNGLGLAVLFIDLDHFSRINDTLGHAVGDLFLMTIASRINAAAEKADTVARVGGDEFALIQTGVSSPEAAAAVARHLIEVIRTPVDLGDHEVRVGANVGIAIFPQDGTDPATLIKNADMALYRAKRSEDEHCLFFSQEMNAEAAARLSLEGDLRRALQLGDQLAVHFQVQYDLRSGQPSGAEALVRWTHPGLGPIPASTIVGVAEDSDLIHDLGDWVLRTALAHYANWRARGCGRLLIAVNISAVQFRKAGLVERVIALLAEHRVPPADLELELTESILMQDVDHAIRLLEAFSHAGIRLAIDDFGTGYSSLNYLKRFRVDRLKVDQSFVRNVTENGNDAVITRAIINLGHSLGLEVIAEGVETDAQYAYLGSVGCDAVQGFLLARPEPAEKVLNTLLGHSVAS</sequence>
<feature type="domain" description="GGDEF" evidence="4">
    <location>
        <begin position="228"/>
        <end position="361"/>
    </location>
</feature>
<dbReference type="SUPFAM" id="SSF55785">
    <property type="entry name" value="PYP-like sensor domain (PAS domain)"/>
    <property type="match status" value="1"/>
</dbReference>
<dbReference type="eggNOG" id="COG5001">
    <property type="taxonomic scope" value="Bacteria"/>
</dbReference>
<evidence type="ECO:0000259" key="3">
    <source>
        <dbReference type="PROSITE" id="PS50883"/>
    </source>
</evidence>
<dbReference type="InterPro" id="IPR013767">
    <property type="entry name" value="PAS_fold"/>
</dbReference>
<dbReference type="NCBIfam" id="TIGR00229">
    <property type="entry name" value="sensory_box"/>
    <property type="match status" value="1"/>
</dbReference>
<dbReference type="InterPro" id="IPR000700">
    <property type="entry name" value="PAS-assoc_C"/>
</dbReference>
<feature type="domain" description="EAL" evidence="3">
    <location>
        <begin position="370"/>
        <end position="625"/>
    </location>
</feature>
<feature type="domain" description="PAC" evidence="2">
    <location>
        <begin position="142"/>
        <end position="196"/>
    </location>
</feature>
<keyword evidence="6" id="KW-1185">Reference proteome</keyword>
<dbReference type="Pfam" id="PF00990">
    <property type="entry name" value="GGDEF"/>
    <property type="match status" value="1"/>
</dbReference>
<evidence type="ECO:0000259" key="2">
    <source>
        <dbReference type="PROSITE" id="PS50113"/>
    </source>
</evidence>
<evidence type="ECO:0000259" key="1">
    <source>
        <dbReference type="PROSITE" id="PS50112"/>
    </source>
</evidence>
<feature type="domain" description="PAS" evidence="1">
    <location>
        <begin position="70"/>
        <end position="141"/>
    </location>
</feature>
<evidence type="ECO:0000313" key="6">
    <source>
        <dbReference type="Proteomes" id="UP000033220"/>
    </source>
</evidence>
<dbReference type="PATRIC" id="fig|1150469.3.peg.2902"/>
<dbReference type="Gene3D" id="3.30.70.270">
    <property type="match status" value="1"/>
</dbReference>
<organism evidence="5 6">
    <name type="scientific">Pararhodospirillum photometricum DSM 122</name>
    <dbReference type="NCBI Taxonomy" id="1150469"/>
    <lineage>
        <taxon>Bacteria</taxon>
        <taxon>Pseudomonadati</taxon>
        <taxon>Pseudomonadota</taxon>
        <taxon>Alphaproteobacteria</taxon>
        <taxon>Rhodospirillales</taxon>
        <taxon>Rhodospirillaceae</taxon>
        <taxon>Pararhodospirillum</taxon>
    </lineage>
</organism>
<dbReference type="Proteomes" id="UP000033220">
    <property type="component" value="Chromosome DSM 122"/>
</dbReference>
<dbReference type="InterPro" id="IPR001633">
    <property type="entry name" value="EAL_dom"/>
</dbReference>
<dbReference type="CDD" id="cd00130">
    <property type="entry name" value="PAS"/>
    <property type="match status" value="1"/>
</dbReference>
<dbReference type="STRING" id="1150469.RSPPHO_02551"/>
<dbReference type="CDD" id="cd01948">
    <property type="entry name" value="EAL"/>
    <property type="match status" value="1"/>
</dbReference>
<dbReference type="InterPro" id="IPR000014">
    <property type="entry name" value="PAS"/>
</dbReference>
<dbReference type="PANTHER" id="PTHR44757">
    <property type="entry name" value="DIGUANYLATE CYCLASE DGCP"/>
    <property type="match status" value="1"/>
</dbReference>
<dbReference type="SUPFAM" id="SSF55781">
    <property type="entry name" value="GAF domain-like"/>
    <property type="match status" value="1"/>
</dbReference>
<dbReference type="PROSITE" id="PS50113">
    <property type="entry name" value="PAC"/>
    <property type="match status" value="1"/>
</dbReference>
<dbReference type="HOGENOM" id="CLU_000445_70_20_5"/>
<dbReference type="PROSITE" id="PS50112">
    <property type="entry name" value="PAS"/>
    <property type="match status" value="1"/>
</dbReference>
<dbReference type="InterPro" id="IPR000160">
    <property type="entry name" value="GGDEF_dom"/>
</dbReference>
<gene>
    <name evidence="5" type="ORF">RSPPHO_02551</name>
</gene>
<dbReference type="Gene3D" id="3.30.450.20">
    <property type="entry name" value="PAS domain"/>
    <property type="match status" value="1"/>
</dbReference>
<dbReference type="InterPro" id="IPR035965">
    <property type="entry name" value="PAS-like_dom_sf"/>
</dbReference>
<dbReference type="SMART" id="SM00086">
    <property type="entry name" value="PAC"/>
    <property type="match status" value="1"/>
</dbReference>
<dbReference type="InterPro" id="IPR035919">
    <property type="entry name" value="EAL_sf"/>
</dbReference>
<dbReference type="InterPro" id="IPR029016">
    <property type="entry name" value="GAF-like_dom_sf"/>
</dbReference>
<dbReference type="Gene3D" id="3.20.20.450">
    <property type="entry name" value="EAL domain"/>
    <property type="match status" value="1"/>
</dbReference>
<dbReference type="InterPro" id="IPR029787">
    <property type="entry name" value="Nucleotide_cyclase"/>
</dbReference>
<evidence type="ECO:0000313" key="5">
    <source>
        <dbReference type="EMBL" id="CCG09177.1"/>
    </source>
</evidence>
<name>H6SMP2_PARPM</name>
<dbReference type="PROSITE" id="PS50887">
    <property type="entry name" value="GGDEF"/>
    <property type="match status" value="1"/>
</dbReference>
<dbReference type="NCBIfam" id="TIGR00254">
    <property type="entry name" value="GGDEF"/>
    <property type="match status" value="1"/>
</dbReference>
<dbReference type="EMBL" id="HE663493">
    <property type="protein sequence ID" value="CCG09177.1"/>
    <property type="molecule type" value="Genomic_DNA"/>
</dbReference>
<dbReference type="KEGG" id="rpm:RSPPHO_02551"/>
<dbReference type="PROSITE" id="PS50883">
    <property type="entry name" value="EAL"/>
    <property type="match status" value="1"/>
</dbReference>
<dbReference type="SUPFAM" id="SSF141868">
    <property type="entry name" value="EAL domain-like"/>
    <property type="match status" value="1"/>
</dbReference>
<reference evidence="5 6" key="1">
    <citation type="submission" date="2012-02" db="EMBL/GenBank/DDBJ databases">
        <title>Shotgun genome sequence of Phaeospirillum photometricum DSM 122.</title>
        <authorList>
            <person name="Duquesne K."/>
            <person name="Sturgis J."/>
        </authorList>
    </citation>
    <scope>NUCLEOTIDE SEQUENCE [LARGE SCALE GENOMIC DNA]</scope>
    <source>
        <strain evidence="6">DSM122</strain>
    </source>
</reference>
<dbReference type="InterPro" id="IPR043128">
    <property type="entry name" value="Rev_trsase/Diguanyl_cyclase"/>
</dbReference>
<dbReference type="SMART" id="SM00052">
    <property type="entry name" value="EAL"/>
    <property type="match status" value="1"/>
</dbReference>
<dbReference type="SMART" id="SM00091">
    <property type="entry name" value="PAS"/>
    <property type="match status" value="1"/>
</dbReference>
<dbReference type="SUPFAM" id="SSF55073">
    <property type="entry name" value="Nucleotide cyclase"/>
    <property type="match status" value="1"/>
</dbReference>
<protein>
    <submittedName>
        <fullName evidence="5">Diguanylate cyclase/phosphodiesterase with PAS/PAC sensor(S)</fullName>
    </submittedName>
</protein>
<dbReference type="AlphaFoldDB" id="H6SMP2"/>
<dbReference type="Pfam" id="PF00563">
    <property type="entry name" value="EAL"/>
    <property type="match status" value="1"/>
</dbReference>
<dbReference type="Pfam" id="PF00989">
    <property type="entry name" value="PAS"/>
    <property type="match status" value="1"/>
</dbReference>
<evidence type="ECO:0000259" key="4">
    <source>
        <dbReference type="PROSITE" id="PS50887"/>
    </source>
</evidence>
<dbReference type="CDD" id="cd01949">
    <property type="entry name" value="GGDEF"/>
    <property type="match status" value="1"/>
</dbReference>
<dbReference type="SMART" id="SM00267">
    <property type="entry name" value="GGDEF"/>
    <property type="match status" value="1"/>
</dbReference>
<proteinExistence type="predicted"/>